<dbReference type="CDD" id="cd06171">
    <property type="entry name" value="Sigma70_r4"/>
    <property type="match status" value="1"/>
</dbReference>
<protein>
    <submittedName>
        <fullName evidence="8">RNA polymerase sigma24 factor</fullName>
    </submittedName>
</protein>
<dbReference type="GO" id="GO:0006352">
    <property type="term" value="P:DNA-templated transcription initiation"/>
    <property type="evidence" value="ECO:0007669"/>
    <property type="project" value="InterPro"/>
</dbReference>
<reference evidence="8 9" key="1">
    <citation type="submission" date="2020-03" db="EMBL/GenBank/DDBJ databases">
        <title>Whole genome shotgun sequence of Phytohabitans houttuyneae NBRC 108639.</title>
        <authorList>
            <person name="Komaki H."/>
            <person name="Tamura T."/>
        </authorList>
    </citation>
    <scope>NUCLEOTIDE SEQUENCE [LARGE SCALE GENOMIC DNA]</scope>
    <source>
        <strain evidence="8 9">NBRC 108639</strain>
    </source>
</reference>
<evidence type="ECO:0000256" key="1">
    <source>
        <dbReference type="ARBA" id="ARBA00010641"/>
    </source>
</evidence>
<dbReference type="Pfam" id="PF04542">
    <property type="entry name" value="Sigma70_r2"/>
    <property type="match status" value="1"/>
</dbReference>
<dbReference type="InterPro" id="IPR036388">
    <property type="entry name" value="WH-like_DNA-bd_sf"/>
</dbReference>
<dbReference type="Pfam" id="PF08281">
    <property type="entry name" value="Sigma70_r4_2"/>
    <property type="match status" value="1"/>
</dbReference>
<sequence>MRPDHEREYVEYVRARLPRLHRLAYLICADAFAADDIVQATLTALYVNWKRASAADNLDAYVHRIMVRRYIDERRRSWAKVLLSSHLPERAAAPAGDSFEERDALVAALRALPKGQRTVVALRYFGDLSVEATAEALGCSVGTVKSQCARGLAALRDVLEAPAVASTQQAKGRS</sequence>
<proteinExistence type="inferred from homology"/>
<keyword evidence="9" id="KW-1185">Reference proteome</keyword>
<feature type="domain" description="RNA polymerase sigma factor 70 region 4 type 2" evidence="7">
    <location>
        <begin position="103"/>
        <end position="155"/>
    </location>
</feature>
<keyword evidence="2" id="KW-0805">Transcription regulation</keyword>
<dbReference type="Gene3D" id="1.10.10.10">
    <property type="entry name" value="Winged helix-like DNA-binding domain superfamily/Winged helix DNA-binding domain"/>
    <property type="match status" value="1"/>
</dbReference>
<gene>
    <name evidence="8" type="ORF">Phou_004750</name>
</gene>
<dbReference type="RefSeq" id="WP_173053138.1">
    <property type="nucleotide sequence ID" value="NZ_BAABGO010000003.1"/>
</dbReference>
<evidence type="ECO:0000313" key="9">
    <source>
        <dbReference type="Proteomes" id="UP000482800"/>
    </source>
</evidence>
<dbReference type="PANTHER" id="PTHR43133:SF50">
    <property type="entry name" value="ECF RNA POLYMERASE SIGMA FACTOR SIGM"/>
    <property type="match status" value="1"/>
</dbReference>
<evidence type="ECO:0000313" key="8">
    <source>
        <dbReference type="EMBL" id="GFJ76295.1"/>
    </source>
</evidence>
<evidence type="ECO:0000259" key="7">
    <source>
        <dbReference type="Pfam" id="PF08281"/>
    </source>
</evidence>
<dbReference type="SUPFAM" id="SSF88659">
    <property type="entry name" value="Sigma3 and sigma4 domains of RNA polymerase sigma factors"/>
    <property type="match status" value="1"/>
</dbReference>
<comment type="similarity">
    <text evidence="1">Belongs to the sigma-70 factor family. ECF subfamily.</text>
</comment>
<keyword evidence="3" id="KW-0731">Sigma factor</keyword>
<dbReference type="InterPro" id="IPR013324">
    <property type="entry name" value="RNA_pol_sigma_r3/r4-like"/>
</dbReference>
<dbReference type="AlphaFoldDB" id="A0A6V8K660"/>
<organism evidence="8 9">
    <name type="scientific">Phytohabitans houttuyneae</name>
    <dbReference type="NCBI Taxonomy" id="1076126"/>
    <lineage>
        <taxon>Bacteria</taxon>
        <taxon>Bacillati</taxon>
        <taxon>Actinomycetota</taxon>
        <taxon>Actinomycetes</taxon>
        <taxon>Micromonosporales</taxon>
        <taxon>Micromonosporaceae</taxon>
    </lineage>
</organism>
<reference evidence="8 9" key="2">
    <citation type="submission" date="2020-03" db="EMBL/GenBank/DDBJ databases">
        <authorList>
            <person name="Ichikawa N."/>
            <person name="Kimura A."/>
            <person name="Kitahashi Y."/>
            <person name="Uohara A."/>
        </authorList>
    </citation>
    <scope>NUCLEOTIDE SEQUENCE [LARGE SCALE GENOMIC DNA]</scope>
    <source>
        <strain evidence="8 9">NBRC 108639</strain>
    </source>
</reference>
<evidence type="ECO:0000259" key="6">
    <source>
        <dbReference type="Pfam" id="PF04542"/>
    </source>
</evidence>
<dbReference type="Gene3D" id="1.10.1740.10">
    <property type="match status" value="1"/>
</dbReference>
<dbReference type="GO" id="GO:0003677">
    <property type="term" value="F:DNA binding"/>
    <property type="evidence" value="ECO:0007669"/>
    <property type="project" value="UniProtKB-KW"/>
</dbReference>
<dbReference type="InterPro" id="IPR013325">
    <property type="entry name" value="RNA_pol_sigma_r2"/>
</dbReference>
<feature type="domain" description="RNA polymerase sigma-70 region 2" evidence="6">
    <location>
        <begin position="13"/>
        <end position="78"/>
    </location>
</feature>
<evidence type="ECO:0000256" key="4">
    <source>
        <dbReference type="ARBA" id="ARBA00023125"/>
    </source>
</evidence>
<dbReference type="InterPro" id="IPR014325">
    <property type="entry name" value="RNA_pol_sigma-E_actinobac"/>
</dbReference>
<name>A0A6V8K660_9ACTN</name>
<keyword evidence="5" id="KW-0804">Transcription</keyword>
<dbReference type="InterPro" id="IPR007627">
    <property type="entry name" value="RNA_pol_sigma70_r2"/>
</dbReference>
<accession>A0A6V8K660</accession>
<dbReference type="EMBL" id="BLPF01000001">
    <property type="protein sequence ID" value="GFJ76295.1"/>
    <property type="molecule type" value="Genomic_DNA"/>
</dbReference>
<dbReference type="Proteomes" id="UP000482800">
    <property type="component" value="Unassembled WGS sequence"/>
</dbReference>
<dbReference type="SUPFAM" id="SSF88946">
    <property type="entry name" value="Sigma2 domain of RNA polymerase sigma factors"/>
    <property type="match status" value="1"/>
</dbReference>
<dbReference type="NCBIfam" id="TIGR02937">
    <property type="entry name" value="sigma70-ECF"/>
    <property type="match status" value="1"/>
</dbReference>
<dbReference type="InterPro" id="IPR013249">
    <property type="entry name" value="RNA_pol_sigma70_r4_t2"/>
</dbReference>
<dbReference type="InterPro" id="IPR039425">
    <property type="entry name" value="RNA_pol_sigma-70-like"/>
</dbReference>
<dbReference type="NCBIfam" id="TIGR02983">
    <property type="entry name" value="SigE-fam_strep"/>
    <property type="match status" value="1"/>
</dbReference>
<evidence type="ECO:0000256" key="2">
    <source>
        <dbReference type="ARBA" id="ARBA00023015"/>
    </source>
</evidence>
<dbReference type="GO" id="GO:0016987">
    <property type="term" value="F:sigma factor activity"/>
    <property type="evidence" value="ECO:0007669"/>
    <property type="project" value="UniProtKB-KW"/>
</dbReference>
<evidence type="ECO:0000256" key="5">
    <source>
        <dbReference type="ARBA" id="ARBA00023163"/>
    </source>
</evidence>
<dbReference type="PANTHER" id="PTHR43133">
    <property type="entry name" value="RNA POLYMERASE ECF-TYPE SIGMA FACTO"/>
    <property type="match status" value="1"/>
</dbReference>
<keyword evidence="4" id="KW-0238">DNA-binding</keyword>
<comment type="caution">
    <text evidence="8">The sequence shown here is derived from an EMBL/GenBank/DDBJ whole genome shotgun (WGS) entry which is preliminary data.</text>
</comment>
<evidence type="ECO:0000256" key="3">
    <source>
        <dbReference type="ARBA" id="ARBA00023082"/>
    </source>
</evidence>
<dbReference type="InterPro" id="IPR014284">
    <property type="entry name" value="RNA_pol_sigma-70_dom"/>
</dbReference>